<sequence>MAMLVNKKEGSANSNPTTILLSCLCLLVVEHQLLSLIICVHSYQPIEDLVIFCGTSTLPLNTPNDQNRRWLADNIEEFELFSLTESSTHNSSVTATFSYLPTSLINTYLYASARLSYSQFTYSFHVTDGPKIVRLHFYPSSYPNFQRFDSLFSVKSGNFTLLKDFNASLVADYSQDEIVSKEYCIHVDPGQRLNVTFTPTNSNNNNYAFINSIEIVSMPTYLYFTDPTQHGLPLMMGAINSNDFRIDNTRAMEMEYRINVGGKAIGSEGDTGMFRSWDFDVDFLNKSASASNSDLPFDTKNPLNYSIISDYTAPEDVYRTARSYGENQKSMFNVTWNFEVVSEFDYLVRLHFCEVDPAVNKTSQRVFQIFIADALAESHADVMKWTESRMVPYYRDYAVRFNNPSLNRRINLSIKLQPHPNPNVRIYDDILLNGIEIFKLSDQLNNGNLAEPNPKLPPSPPTPKSDLSKMTIIAKSKFNQSSLPSDLCRRFSIAEIKAATNNFDDDFKVGVGGFGNVYKGYIINDGKAPVAIKRLKPGSQQGAHEFHTEIHMLSKLRHLHLVSLIGYCKQSNEMILRRLEICIGAARGLHYLHREETHTIIHRDVKSSNILLDENWVAKISDFGLCRLGPTTMSKNYVTTLVKGSVGYLDPEYYKSQHLTDKSDVYSFGVVLFEVLSGKPPLIRTVDKEQVLLADWAKNCVAKGTIGEIVDSNLKDEISWECLSKFIEIGVSCLDDDGAKRPSMNDVVCGLELALRFQETDDQHKSGFGRKDVIEEE</sequence>
<evidence type="ECO:0000256" key="2">
    <source>
        <dbReference type="ARBA" id="ARBA00022527"/>
    </source>
</evidence>
<evidence type="ECO:0000256" key="9">
    <source>
        <dbReference type="ARBA" id="ARBA00022989"/>
    </source>
</evidence>
<evidence type="ECO:0000313" key="14">
    <source>
        <dbReference type="EMBL" id="KAF7822384.1"/>
    </source>
</evidence>
<dbReference type="PANTHER" id="PTHR34590">
    <property type="entry name" value="OS03G0124300 PROTEIN-RELATED"/>
    <property type="match status" value="1"/>
</dbReference>
<dbReference type="FunFam" id="2.60.120.430:FF:000003">
    <property type="entry name" value="FERONIA receptor-like kinase"/>
    <property type="match status" value="1"/>
</dbReference>
<dbReference type="GO" id="GO:0005524">
    <property type="term" value="F:ATP binding"/>
    <property type="evidence" value="ECO:0007669"/>
    <property type="project" value="UniProtKB-UniRule"/>
</dbReference>
<keyword evidence="6 12" id="KW-0547">Nucleotide-binding</keyword>
<evidence type="ECO:0000256" key="10">
    <source>
        <dbReference type="ARBA" id="ARBA00023136"/>
    </source>
</evidence>
<keyword evidence="3" id="KW-0808">Transferase</keyword>
<dbReference type="GO" id="GO:0016020">
    <property type="term" value="C:membrane"/>
    <property type="evidence" value="ECO:0007669"/>
    <property type="project" value="UniProtKB-SubCell"/>
</dbReference>
<evidence type="ECO:0000256" key="3">
    <source>
        <dbReference type="ARBA" id="ARBA00022679"/>
    </source>
</evidence>
<dbReference type="PANTHER" id="PTHR34590:SF15">
    <property type="entry name" value="PROTEIN KINASE DOMAIN-CONTAINING PROTEIN"/>
    <property type="match status" value="1"/>
</dbReference>
<name>A0A834TJS6_9FABA</name>
<comment type="subcellular location">
    <subcellularLocation>
        <location evidence="1">Membrane</location>
        <topology evidence="1">Single-pass type I membrane protein</topology>
    </subcellularLocation>
</comment>
<dbReference type="Gene3D" id="3.30.200.20">
    <property type="entry name" value="Phosphorylase Kinase, domain 1"/>
    <property type="match status" value="1"/>
</dbReference>
<evidence type="ECO:0000256" key="11">
    <source>
        <dbReference type="ARBA" id="ARBA00023180"/>
    </source>
</evidence>
<accession>A0A834TJS6</accession>
<dbReference type="PROSITE" id="PS00107">
    <property type="entry name" value="PROTEIN_KINASE_ATP"/>
    <property type="match status" value="1"/>
</dbReference>
<dbReference type="Pfam" id="PF00069">
    <property type="entry name" value="Pkinase"/>
    <property type="match status" value="1"/>
</dbReference>
<dbReference type="Proteomes" id="UP000634136">
    <property type="component" value="Unassembled WGS sequence"/>
</dbReference>
<gene>
    <name evidence="14" type="ORF">G2W53_027839</name>
</gene>
<dbReference type="InterPro" id="IPR001245">
    <property type="entry name" value="Ser-Thr/Tyr_kinase_cat_dom"/>
</dbReference>
<keyword evidence="5" id="KW-0732">Signal</keyword>
<evidence type="ECO:0000256" key="1">
    <source>
        <dbReference type="ARBA" id="ARBA00004479"/>
    </source>
</evidence>
<evidence type="ECO:0000313" key="15">
    <source>
        <dbReference type="Proteomes" id="UP000634136"/>
    </source>
</evidence>
<comment type="caution">
    <text evidence="14">The sequence shown here is derived from an EMBL/GenBank/DDBJ whole genome shotgun (WGS) entry which is preliminary data.</text>
</comment>
<dbReference type="GO" id="GO:0004714">
    <property type="term" value="F:transmembrane receptor protein tyrosine kinase activity"/>
    <property type="evidence" value="ECO:0007669"/>
    <property type="project" value="InterPro"/>
</dbReference>
<keyword evidence="15" id="KW-1185">Reference proteome</keyword>
<protein>
    <submittedName>
        <fullName evidence="14">Receptor-like protein kinase FERONIA</fullName>
    </submittedName>
</protein>
<dbReference type="FunFam" id="3.30.200.20:FF:000039">
    <property type="entry name" value="receptor-like protein kinase FERONIA"/>
    <property type="match status" value="1"/>
</dbReference>
<evidence type="ECO:0000256" key="5">
    <source>
        <dbReference type="ARBA" id="ARBA00022729"/>
    </source>
</evidence>
<dbReference type="SMART" id="SM00220">
    <property type="entry name" value="S_TKc"/>
    <property type="match status" value="1"/>
</dbReference>
<evidence type="ECO:0000256" key="7">
    <source>
        <dbReference type="ARBA" id="ARBA00022777"/>
    </source>
</evidence>
<dbReference type="Pfam" id="PF07714">
    <property type="entry name" value="PK_Tyr_Ser-Thr"/>
    <property type="match status" value="1"/>
</dbReference>
<dbReference type="InterPro" id="IPR024788">
    <property type="entry name" value="Malectin-like_Carb-bd_dom"/>
</dbReference>
<evidence type="ECO:0000256" key="12">
    <source>
        <dbReference type="PROSITE-ProRule" id="PRU10141"/>
    </source>
</evidence>
<dbReference type="EMBL" id="JAAIUW010000008">
    <property type="protein sequence ID" value="KAF7822384.1"/>
    <property type="molecule type" value="Genomic_DNA"/>
</dbReference>
<keyword evidence="2" id="KW-0723">Serine/threonine-protein kinase</keyword>
<keyword evidence="4" id="KW-0812">Transmembrane</keyword>
<proteinExistence type="predicted"/>
<reference evidence="14" key="1">
    <citation type="submission" date="2020-09" db="EMBL/GenBank/DDBJ databases">
        <title>Genome-Enabled Discovery of Anthraquinone Biosynthesis in Senna tora.</title>
        <authorList>
            <person name="Kang S.-H."/>
            <person name="Pandey R.P."/>
            <person name="Lee C.-M."/>
            <person name="Sim J.-S."/>
            <person name="Jeong J.-T."/>
            <person name="Choi B.-S."/>
            <person name="Jung M."/>
            <person name="Ginzburg D."/>
            <person name="Zhao K."/>
            <person name="Won S.Y."/>
            <person name="Oh T.-J."/>
            <person name="Yu Y."/>
            <person name="Kim N.-H."/>
            <person name="Lee O.R."/>
            <person name="Lee T.-H."/>
            <person name="Bashyal P."/>
            <person name="Kim T.-S."/>
            <person name="Lee W.-H."/>
            <person name="Kawkins C."/>
            <person name="Kim C.-K."/>
            <person name="Kim J.S."/>
            <person name="Ahn B.O."/>
            <person name="Rhee S.Y."/>
            <person name="Sohng J.K."/>
        </authorList>
    </citation>
    <scope>NUCLEOTIDE SEQUENCE</scope>
    <source>
        <tissue evidence="14">Leaf</tissue>
    </source>
</reference>
<dbReference type="InterPro" id="IPR017441">
    <property type="entry name" value="Protein_kinase_ATP_BS"/>
</dbReference>
<dbReference type="Gene3D" id="2.60.120.430">
    <property type="entry name" value="Galactose-binding lectin"/>
    <property type="match status" value="2"/>
</dbReference>
<keyword evidence="7 14" id="KW-0418">Kinase</keyword>
<keyword evidence="14" id="KW-0675">Receptor</keyword>
<dbReference type="OrthoDB" id="1403677at2759"/>
<evidence type="ECO:0000256" key="4">
    <source>
        <dbReference type="ARBA" id="ARBA00022692"/>
    </source>
</evidence>
<dbReference type="InterPro" id="IPR045272">
    <property type="entry name" value="ANXUR1/2-like"/>
</dbReference>
<evidence type="ECO:0000256" key="8">
    <source>
        <dbReference type="ARBA" id="ARBA00022840"/>
    </source>
</evidence>
<feature type="binding site" evidence="12">
    <location>
        <position position="533"/>
    </location>
    <ligand>
        <name>ATP</name>
        <dbReference type="ChEBI" id="CHEBI:30616"/>
    </ligand>
</feature>
<keyword evidence="8 12" id="KW-0067">ATP-binding</keyword>
<keyword evidence="10" id="KW-0472">Membrane</keyword>
<keyword evidence="9" id="KW-1133">Transmembrane helix</keyword>
<dbReference type="FunFam" id="2.60.120.430:FF:000007">
    <property type="entry name" value="FERONIA receptor-like kinase"/>
    <property type="match status" value="1"/>
</dbReference>
<dbReference type="InterPro" id="IPR008271">
    <property type="entry name" value="Ser/Thr_kinase_AS"/>
</dbReference>
<dbReference type="PROSITE" id="PS51257">
    <property type="entry name" value="PROKAR_LIPOPROTEIN"/>
    <property type="match status" value="1"/>
</dbReference>
<dbReference type="AlphaFoldDB" id="A0A834TJS6"/>
<dbReference type="PROSITE" id="PS00108">
    <property type="entry name" value="PROTEIN_KINASE_ST"/>
    <property type="match status" value="1"/>
</dbReference>
<dbReference type="SUPFAM" id="SSF56112">
    <property type="entry name" value="Protein kinase-like (PK-like)"/>
    <property type="match status" value="1"/>
</dbReference>
<evidence type="ECO:0000256" key="6">
    <source>
        <dbReference type="ARBA" id="ARBA00022741"/>
    </source>
</evidence>
<dbReference type="GO" id="GO:0004674">
    <property type="term" value="F:protein serine/threonine kinase activity"/>
    <property type="evidence" value="ECO:0007669"/>
    <property type="project" value="UniProtKB-KW"/>
</dbReference>
<feature type="domain" description="Protein kinase" evidence="13">
    <location>
        <begin position="503"/>
        <end position="755"/>
    </location>
</feature>
<dbReference type="Pfam" id="PF12819">
    <property type="entry name" value="Malectin_like"/>
    <property type="match status" value="1"/>
</dbReference>
<dbReference type="Gene3D" id="1.10.510.10">
    <property type="entry name" value="Transferase(Phosphotransferase) domain 1"/>
    <property type="match status" value="1"/>
</dbReference>
<organism evidence="14 15">
    <name type="scientific">Senna tora</name>
    <dbReference type="NCBI Taxonomy" id="362788"/>
    <lineage>
        <taxon>Eukaryota</taxon>
        <taxon>Viridiplantae</taxon>
        <taxon>Streptophyta</taxon>
        <taxon>Embryophyta</taxon>
        <taxon>Tracheophyta</taxon>
        <taxon>Spermatophyta</taxon>
        <taxon>Magnoliopsida</taxon>
        <taxon>eudicotyledons</taxon>
        <taxon>Gunneridae</taxon>
        <taxon>Pentapetalae</taxon>
        <taxon>rosids</taxon>
        <taxon>fabids</taxon>
        <taxon>Fabales</taxon>
        <taxon>Fabaceae</taxon>
        <taxon>Caesalpinioideae</taxon>
        <taxon>Cassia clade</taxon>
        <taxon>Senna</taxon>
    </lineage>
</organism>
<evidence type="ECO:0000259" key="13">
    <source>
        <dbReference type="PROSITE" id="PS50011"/>
    </source>
</evidence>
<dbReference type="InterPro" id="IPR011009">
    <property type="entry name" value="Kinase-like_dom_sf"/>
</dbReference>
<dbReference type="PROSITE" id="PS50011">
    <property type="entry name" value="PROTEIN_KINASE_DOM"/>
    <property type="match status" value="1"/>
</dbReference>
<dbReference type="InterPro" id="IPR000719">
    <property type="entry name" value="Prot_kinase_dom"/>
</dbReference>
<keyword evidence="11" id="KW-0325">Glycoprotein</keyword>